<comment type="caution">
    <text evidence="1">The sequence shown here is derived from an EMBL/GenBank/DDBJ whole genome shotgun (WGS) entry which is preliminary data.</text>
</comment>
<accession>A0ABW6S5T0</accession>
<dbReference type="Proteomes" id="UP001601992">
    <property type="component" value="Unassembled WGS sequence"/>
</dbReference>
<proteinExistence type="predicted"/>
<sequence length="115" mass="12389">MSLRQKATDEPCLHEPGVGGLDIGRHILLDRPSFGRIDPSSVGVSNEHVDDTIDIADAFDVLIQRQRQRTTHDFHTGPTLSSDRTAAALAGSADQVDIRTGAPWKPCATSTDLSI</sequence>
<dbReference type="EMBL" id="JBIAQY010000010">
    <property type="protein sequence ID" value="MFF3571614.1"/>
    <property type="molecule type" value="Genomic_DNA"/>
</dbReference>
<dbReference type="RefSeq" id="WP_387405462.1">
    <property type="nucleotide sequence ID" value="NZ_JBIAQY010000010.1"/>
</dbReference>
<organism evidence="1 2">
    <name type="scientific">Nocardia jiangxiensis</name>
    <dbReference type="NCBI Taxonomy" id="282685"/>
    <lineage>
        <taxon>Bacteria</taxon>
        <taxon>Bacillati</taxon>
        <taxon>Actinomycetota</taxon>
        <taxon>Actinomycetes</taxon>
        <taxon>Mycobacteriales</taxon>
        <taxon>Nocardiaceae</taxon>
        <taxon>Nocardia</taxon>
    </lineage>
</organism>
<evidence type="ECO:0000313" key="2">
    <source>
        <dbReference type="Proteomes" id="UP001601992"/>
    </source>
</evidence>
<keyword evidence="2" id="KW-1185">Reference proteome</keyword>
<gene>
    <name evidence="1" type="ORF">ACFYXQ_27925</name>
</gene>
<protein>
    <submittedName>
        <fullName evidence="1">Uncharacterized protein</fullName>
    </submittedName>
</protein>
<reference evidence="1 2" key="1">
    <citation type="submission" date="2024-10" db="EMBL/GenBank/DDBJ databases">
        <title>The Natural Products Discovery Center: Release of the First 8490 Sequenced Strains for Exploring Actinobacteria Biosynthetic Diversity.</title>
        <authorList>
            <person name="Kalkreuter E."/>
            <person name="Kautsar S.A."/>
            <person name="Yang D."/>
            <person name="Bader C.D."/>
            <person name="Teijaro C.N."/>
            <person name="Fluegel L."/>
            <person name="Davis C.M."/>
            <person name="Simpson J.R."/>
            <person name="Lauterbach L."/>
            <person name="Steele A.D."/>
            <person name="Gui C."/>
            <person name="Meng S."/>
            <person name="Li G."/>
            <person name="Viehrig K."/>
            <person name="Ye F."/>
            <person name="Su P."/>
            <person name="Kiefer A.F."/>
            <person name="Nichols A."/>
            <person name="Cepeda A.J."/>
            <person name="Yan W."/>
            <person name="Fan B."/>
            <person name="Jiang Y."/>
            <person name="Adhikari A."/>
            <person name="Zheng C.-J."/>
            <person name="Schuster L."/>
            <person name="Cowan T.M."/>
            <person name="Smanski M.J."/>
            <person name="Chevrette M.G."/>
            <person name="De Carvalho L.P.S."/>
            <person name="Shen B."/>
        </authorList>
    </citation>
    <scope>NUCLEOTIDE SEQUENCE [LARGE SCALE GENOMIC DNA]</scope>
    <source>
        <strain evidence="1 2">NPDC002593</strain>
    </source>
</reference>
<evidence type="ECO:0000313" key="1">
    <source>
        <dbReference type="EMBL" id="MFF3571614.1"/>
    </source>
</evidence>
<name>A0ABW6S5T0_9NOCA</name>